<evidence type="ECO:0000313" key="3">
    <source>
        <dbReference type="EMBL" id="MCG9962995.1"/>
    </source>
</evidence>
<keyword evidence="2" id="KW-0732">Signal</keyword>
<reference evidence="3 4" key="1">
    <citation type="submission" date="2020-08" db="EMBL/GenBank/DDBJ databases">
        <title>Whole genome sequence of Shewanella sp strain PS-2.</title>
        <authorList>
            <person name="Das S.K."/>
        </authorList>
    </citation>
    <scope>NUCLEOTIDE SEQUENCE [LARGE SCALE GENOMIC DNA]</scope>
    <source>
        <strain evidence="3 4">PS-2</strain>
    </source>
</reference>
<accession>A0ABS9QRM2</accession>
<feature type="compositionally biased region" description="Basic and acidic residues" evidence="1">
    <location>
        <begin position="245"/>
        <end position="262"/>
    </location>
</feature>
<organism evidence="3 4">
    <name type="scientific">Shewanella cutis</name>
    <dbReference type="NCBI Taxonomy" id="2766780"/>
    <lineage>
        <taxon>Bacteria</taxon>
        <taxon>Pseudomonadati</taxon>
        <taxon>Pseudomonadota</taxon>
        <taxon>Gammaproteobacteria</taxon>
        <taxon>Alteromonadales</taxon>
        <taxon>Shewanellaceae</taxon>
        <taxon>Shewanella</taxon>
    </lineage>
</organism>
<evidence type="ECO:0008006" key="5">
    <source>
        <dbReference type="Google" id="ProtNLM"/>
    </source>
</evidence>
<evidence type="ECO:0000256" key="2">
    <source>
        <dbReference type="SAM" id="SignalP"/>
    </source>
</evidence>
<proteinExistence type="predicted"/>
<evidence type="ECO:0000256" key="1">
    <source>
        <dbReference type="SAM" id="MobiDB-lite"/>
    </source>
</evidence>
<evidence type="ECO:0000313" key="4">
    <source>
        <dbReference type="Proteomes" id="UP000829384"/>
    </source>
</evidence>
<sequence length="329" mass="36662">MAGMLMRVLTSMLILAAVLSLTGCGDDRPEKIEKYQQLTEQRLTTLNTMLDDGQIRNANLLKQYSSLLKQQKPDLAPLVDELAKDATAEGPMFSSLKRRLGDAQNSANFTDLDQQLAEVENLYQAADPSLYNDMLSDPVNVIADMSEGKLARVNAISREAAALANNAEDFGPGSQLVGNPAYGSWQTDSSGMSFWAWYGMYSMFSNIFQRPIYYDRWSGNRGYSYYNDVGRYRYTSPKQAQAQEKTFEQTKKRFDSQGKRFDSPYAKSRTGSTALSRESTSAPKANTASSSSANKSSAQSDSKFRSNYSKDSSFRNSSNRTTRSVRRGK</sequence>
<gene>
    <name evidence="3" type="ORF">H9J30_03520</name>
</gene>
<feature type="chain" id="PRO_5046112791" description="Lipoprotein" evidence="2">
    <location>
        <begin position="17"/>
        <end position="329"/>
    </location>
</feature>
<protein>
    <recommendedName>
        <fullName evidence="5">Lipoprotein</fullName>
    </recommendedName>
</protein>
<dbReference type="Proteomes" id="UP000829384">
    <property type="component" value="Unassembled WGS sequence"/>
</dbReference>
<feature type="compositionally biased region" description="Low complexity" evidence="1">
    <location>
        <begin position="279"/>
        <end position="301"/>
    </location>
</feature>
<name>A0ABS9QRM2_9GAMM</name>
<dbReference type="RefSeq" id="WP_240129693.1">
    <property type="nucleotide sequence ID" value="NZ_JACSDI010000001.1"/>
</dbReference>
<feature type="compositionally biased region" description="Polar residues" evidence="1">
    <location>
        <begin position="269"/>
        <end position="278"/>
    </location>
</feature>
<dbReference type="PROSITE" id="PS51257">
    <property type="entry name" value="PROKAR_LIPOPROTEIN"/>
    <property type="match status" value="1"/>
</dbReference>
<comment type="caution">
    <text evidence="3">The sequence shown here is derived from an EMBL/GenBank/DDBJ whole genome shotgun (WGS) entry which is preliminary data.</text>
</comment>
<feature type="region of interest" description="Disordered" evidence="1">
    <location>
        <begin position="240"/>
        <end position="329"/>
    </location>
</feature>
<feature type="signal peptide" evidence="2">
    <location>
        <begin position="1"/>
        <end position="16"/>
    </location>
</feature>
<dbReference type="EMBL" id="JACSDI010000001">
    <property type="protein sequence ID" value="MCG9962995.1"/>
    <property type="molecule type" value="Genomic_DNA"/>
</dbReference>
<keyword evidence="4" id="KW-1185">Reference proteome</keyword>